<organism evidence="1">
    <name type="scientific">Heliothis virescens</name>
    <name type="common">Tobacco budworm moth</name>
    <dbReference type="NCBI Taxonomy" id="7102"/>
    <lineage>
        <taxon>Eukaryota</taxon>
        <taxon>Metazoa</taxon>
        <taxon>Ecdysozoa</taxon>
        <taxon>Arthropoda</taxon>
        <taxon>Hexapoda</taxon>
        <taxon>Insecta</taxon>
        <taxon>Pterygota</taxon>
        <taxon>Neoptera</taxon>
        <taxon>Endopterygota</taxon>
        <taxon>Lepidoptera</taxon>
        <taxon>Glossata</taxon>
        <taxon>Ditrysia</taxon>
        <taxon>Noctuoidea</taxon>
        <taxon>Noctuidae</taxon>
        <taxon>Heliothinae</taxon>
        <taxon>Heliothis</taxon>
    </lineage>
</organism>
<dbReference type="EMBL" id="NWSH01001999">
    <property type="protein sequence ID" value="PCG69474.1"/>
    <property type="molecule type" value="Genomic_DNA"/>
</dbReference>
<proteinExistence type="predicted"/>
<gene>
    <name evidence="1" type="ORF">B5V51_4055</name>
</gene>
<reference evidence="1" key="1">
    <citation type="submission" date="2017-09" db="EMBL/GenBank/DDBJ databases">
        <title>Contemporary evolution of a Lepidopteran species, Heliothis virescens, in response to modern agricultural practices.</title>
        <authorList>
            <person name="Fritz M.L."/>
            <person name="Deyonke A.M."/>
            <person name="Papanicolaou A."/>
            <person name="Micinski S."/>
            <person name="Westbrook J."/>
            <person name="Gould F."/>
        </authorList>
    </citation>
    <scope>NUCLEOTIDE SEQUENCE [LARGE SCALE GENOMIC DNA]</scope>
    <source>
        <strain evidence="1">HvINT-</strain>
        <tissue evidence="1">Whole body</tissue>
    </source>
</reference>
<evidence type="ECO:0000313" key="1">
    <source>
        <dbReference type="EMBL" id="PCG69474.1"/>
    </source>
</evidence>
<dbReference type="AlphaFoldDB" id="A0A2A4JD56"/>
<name>A0A2A4JD56_HELVI</name>
<accession>A0A2A4JD56</accession>
<sequence length="283" mass="31720">MKAATAQNAIKVDSFTPTAVSVPFDEPPVNIPIIDVISSEELPGPSTAEVSSELDTWIKETPTTLVKRVPLNDPLDVGFFRPLKIAWRQTLEDWKKINLRTTPVPKESFPHLLKKAIINMDQKPPNNDKDACTEMSAIKRNLVSSFKATGIVPFDRNRVLNKLPPESPSPEMETVVRDSLTEFLKEQRFGEESHPPRKRTRLLIEPGKSISTVDETSNQEVNVVELEHTLDGNDCAVRTEMTSMQQSMQSPIPIINEPSSSYQTSQDDNNSNFLFIYLFASGI</sequence>
<protein>
    <submittedName>
        <fullName evidence="1">Uncharacterized protein</fullName>
    </submittedName>
</protein>
<comment type="caution">
    <text evidence="1">The sequence shown here is derived from an EMBL/GenBank/DDBJ whole genome shotgun (WGS) entry which is preliminary data.</text>
</comment>